<sequence>MAFTSVKSEFFGESASMSGVDRISSLPDEAAHHLLGFLDVGDLSHLILVSKRWNSLCMPVPVLTIDNREHASDLASYDRYILMLESFLALRHKARVVVRKFKLTWQFCGEGERKKTRMTRKGNIMLLVISNLTYKLKELAVRTKNITFLSPDHPVCSYTTFQLESLTLESLKLSHTTIGGPAPTYARGWLFLGALG</sequence>
<gene>
    <name evidence="2" type="ORF">SLEP1_g25152</name>
</gene>
<keyword evidence="3" id="KW-1185">Reference proteome</keyword>
<dbReference type="InterPro" id="IPR036047">
    <property type="entry name" value="F-box-like_dom_sf"/>
</dbReference>
<comment type="caution">
    <text evidence="2">The sequence shown here is derived from an EMBL/GenBank/DDBJ whole genome shotgun (WGS) entry which is preliminary data.</text>
</comment>
<dbReference type="InterPro" id="IPR001810">
    <property type="entry name" value="F-box_dom"/>
</dbReference>
<evidence type="ECO:0000313" key="2">
    <source>
        <dbReference type="EMBL" id="GKV14250.1"/>
    </source>
</evidence>
<dbReference type="EMBL" id="BPVZ01000040">
    <property type="protein sequence ID" value="GKV14250.1"/>
    <property type="molecule type" value="Genomic_DNA"/>
</dbReference>
<accession>A0AAV5JU29</accession>
<proteinExistence type="predicted"/>
<evidence type="ECO:0000313" key="3">
    <source>
        <dbReference type="Proteomes" id="UP001054252"/>
    </source>
</evidence>
<dbReference type="Proteomes" id="UP001054252">
    <property type="component" value="Unassembled WGS sequence"/>
</dbReference>
<name>A0AAV5JU29_9ROSI</name>
<protein>
    <recommendedName>
        <fullName evidence="1">F-box domain-containing protein</fullName>
    </recommendedName>
</protein>
<dbReference type="SUPFAM" id="SSF81383">
    <property type="entry name" value="F-box domain"/>
    <property type="match status" value="1"/>
</dbReference>
<dbReference type="Gene3D" id="1.20.1280.50">
    <property type="match status" value="1"/>
</dbReference>
<evidence type="ECO:0000259" key="1">
    <source>
        <dbReference type="PROSITE" id="PS50181"/>
    </source>
</evidence>
<dbReference type="CDD" id="cd09917">
    <property type="entry name" value="F-box_SF"/>
    <property type="match status" value="1"/>
</dbReference>
<dbReference type="PROSITE" id="PS50181">
    <property type="entry name" value="FBOX"/>
    <property type="match status" value="1"/>
</dbReference>
<dbReference type="AlphaFoldDB" id="A0AAV5JU29"/>
<dbReference type="Pfam" id="PF12937">
    <property type="entry name" value="F-box-like"/>
    <property type="match status" value="1"/>
</dbReference>
<feature type="domain" description="F-box" evidence="1">
    <location>
        <begin position="20"/>
        <end position="56"/>
    </location>
</feature>
<organism evidence="2 3">
    <name type="scientific">Rubroshorea leprosula</name>
    <dbReference type="NCBI Taxonomy" id="152421"/>
    <lineage>
        <taxon>Eukaryota</taxon>
        <taxon>Viridiplantae</taxon>
        <taxon>Streptophyta</taxon>
        <taxon>Embryophyta</taxon>
        <taxon>Tracheophyta</taxon>
        <taxon>Spermatophyta</taxon>
        <taxon>Magnoliopsida</taxon>
        <taxon>eudicotyledons</taxon>
        <taxon>Gunneridae</taxon>
        <taxon>Pentapetalae</taxon>
        <taxon>rosids</taxon>
        <taxon>malvids</taxon>
        <taxon>Malvales</taxon>
        <taxon>Dipterocarpaceae</taxon>
        <taxon>Rubroshorea</taxon>
    </lineage>
</organism>
<reference evidence="2 3" key="1">
    <citation type="journal article" date="2021" name="Commun. Biol.">
        <title>The genome of Shorea leprosula (Dipterocarpaceae) highlights the ecological relevance of drought in aseasonal tropical rainforests.</title>
        <authorList>
            <person name="Ng K.K.S."/>
            <person name="Kobayashi M.J."/>
            <person name="Fawcett J.A."/>
            <person name="Hatakeyama M."/>
            <person name="Paape T."/>
            <person name="Ng C.H."/>
            <person name="Ang C.C."/>
            <person name="Tnah L.H."/>
            <person name="Lee C.T."/>
            <person name="Nishiyama T."/>
            <person name="Sese J."/>
            <person name="O'Brien M.J."/>
            <person name="Copetti D."/>
            <person name="Mohd Noor M.I."/>
            <person name="Ong R.C."/>
            <person name="Putra M."/>
            <person name="Sireger I.Z."/>
            <person name="Indrioko S."/>
            <person name="Kosugi Y."/>
            <person name="Izuno A."/>
            <person name="Isagi Y."/>
            <person name="Lee S.L."/>
            <person name="Shimizu K.K."/>
        </authorList>
    </citation>
    <scope>NUCLEOTIDE SEQUENCE [LARGE SCALE GENOMIC DNA]</scope>
    <source>
        <strain evidence="2">214</strain>
    </source>
</reference>